<keyword evidence="13" id="KW-1185">Reference proteome</keyword>
<evidence type="ECO:0000259" key="12">
    <source>
        <dbReference type="Pfam" id="PF21539"/>
    </source>
</evidence>
<evidence type="ECO:0000256" key="5">
    <source>
        <dbReference type="ARBA" id="ARBA00023159"/>
    </source>
</evidence>
<feature type="compositionally biased region" description="Low complexity" evidence="10">
    <location>
        <begin position="299"/>
        <end position="316"/>
    </location>
</feature>
<evidence type="ECO:0000313" key="14">
    <source>
        <dbReference type="WBParaSite" id="Gr19_v10_g12157.t1"/>
    </source>
</evidence>
<comment type="subcellular location">
    <subcellularLocation>
        <location evidence="1 9">Nucleus</location>
    </subcellularLocation>
</comment>
<dbReference type="GO" id="GO:0005634">
    <property type="term" value="C:nucleus"/>
    <property type="evidence" value="ECO:0007669"/>
    <property type="project" value="UniProtKB-SubCell"/>
</dbReference>
<evidence type="ECO:0000256" key="4">
    <source>
        <dbReference type="ARBA" id="ARBA00023015"/>
    </source>
</evidence>
<evidence type="ECO:0000259" key="11">
    <source>
        <dbReference type="Pfam" id="PF09606"/>
    </source>
</evidence>
<comment type="similarity">
    <text evidence="2 9">Belongs to the Mediator complex subunit 15 family.</text>
</comment>
<accession>A0A914GX44</accession>
<comment type="subunit">
    <text evidence="9">Component of the Mediator complex.</text>
</comment>
<dbReference type="InterPro" id="IPR048386">
    <property type="entry name" value="Med15_C"/>
</dbReference>
<protein>
    <recommendedName>
        <fullName evidence="3 9">Mediator of RNA polymerase II transcription subunit 15</fullName>
    </recommendedName>
    <alternativeName>
        <fullName evidence="8 9">Mediator complex subunit 15</fullName>
    </alternativeName>
</protein>
<feature type="compositionally biased region" description="Polar residues" evidence="10">
    <location>
        <begin position="557"/>
        <end position="575"/>
    </location>
</feature>
<feature type="region of interest" description="Disordered" evidence="10">
    <location>
        <begin position="548"/>
        <end position="584"/>
    </location>
</feature>
<dbReference type="GO" id="GO:0006355">
    <property type="term" value="P:regulation of DNA-templated transcription"/>
    <property type="evidence" value="ECO:0007669"/>
    <property type="project" value="InterPro"/>
</dbReference>
<dbReference type="Proteomes" id="UP000887572">
    <property type="component" value="Unplaced"/>
</dbReference>
<dbReference type="GO" id="GO:0003712">
    <property type="term" value="F:transcription coregulator activity"/>
    <property type="evidence" value="ECO:0007669"/>
    <property type="project" value="InterPro"/>
</dbReference>
<dbReference type="InterPro" id="IPR036529">
    <property type="entry name" value="KIX_dom_sf"/>
</dbReference>
<reference evidence="14" key="1">
    <citation type="submission" date="2022-11" db="UniProtKB">
        <authorList>
            <consortium name="WormBaseParasite"/>
        </authorList>
    </citation>
    <scope>IDENTIFICATION</scope>
</reference>
<evidence type="ECO:0000256" key="7">
    <source>
        <dbReference type="ARBA" id="ARBA00023242"/>
    </source>
</evidence>
<feature type="domain" description="ARC105/Med15 mediator subunit C-terminal" evidence="12">
    <location>
        <begin position="710"/>
        <end position="813"/>
    </location>
</feature>
<evidence type="ECO:0000256" key="9">
    <source>
        <dbReference type="RuleBase" id="RU364148"/>
    </source>
</evidence>
<feature type="domain" description="Mediator of RNA polymerase II transcription subunit 15 N-terminal" evidence="11">
    <location>
        <begin position="26"/>
        <end position="98"/>
    </location>
</feature>
<gene>
    <name evidence="9" type="primary">MED15</name>
</gene>
<evidence type="ECO:0000256" key="3">
    <source>
        <dbReference type="ARBA" id="ARBA00019613"/>
    </source>
</evidence>
<sequence length="834" mass="91224">MCFFFVEKMSSVPSGCTDSATTLVAEADWPSQSFRDNVINRLEPELARNRQNAPNLPVPGDARQVEEYVFQKCGSKDEYMRTIAKVINAINCNSKSTAVPPVFQSHQGNAMKPANVGGQHGSPFVPQMGQTQPVATATTSSLVPVTSSAYKVPPDPQPTHQQQPRVVQQAAVMAPVHQIGGTIVEQQQHLSFQQMGQPPPVMSSASLEVAQDPASVAMTTANAAYSKEMANNFQHQQYPYSMAPSIGQPITSASNSSATYPVSSTQVMSNTKMPSEHAVQTADSTSQMGSPRPIAAQLRQQRQWPRQAEQQNVQQQQHPNYMPAHQFGGAPASFMGQLGGVQAGTMPAHHGGIQQPGGNMYGLEYPPNFAPEIIQQLKSLGDEERPYYEKVCQLQQFIGFLQNSLSKYHADSAMLSRINTMLSVLRFERFVGVKELFDIEFVLRRMMSQQQQMFNAHTAAYPHASMGQQQQMMIDPNMPYGSQQMMPMGSPAAQPVNSWMDWNSAAMSHQQLKQMPRGAYPAPANPPKIAGMNSAYISSHGGVVPPVASSPFYSGGPHQQPTSNAQPIDQSSMYPQQQQQQQLQFQQQQHLVQRQRTMAAGSAAMPTNQPHQQKAFATAQTAQNYAGMVNTSSTVLTDAGKTVAAPAQWPNGATPVEDLYSSMDDLLPVPTEQPGAELAAPSSCAVVQNMQNLMGVNCPSGKVTVNILQLPELVQSEISGMEQRFHFDPNVELSPDSNSFIIKCILKREQVPSLRLIVPRNYPAGTVSVERAVLDLDSFSFDDLQNTIHEQLGKQPVQGIADILNIWDTTVQQFYSGQMPQASYQDFGGFSSNF</sequence>
<proteinExistence type="inferred from homology"/>
<dbReference type="Gene3D" id="1.10.246.20">
    <property type="entry name" value="Coactivator CBP, KIX domain"/>
    <property type="match status" value="1"/>
</dbReference>
<keyword evidence="7 9" id="KW-0539">Nucleus</keyword>
<dbReference type="WBParaSite" id="Gr19_v10_g12157.t1">
    <property type="protein sequence ID" value="Gr19_v10_g12157.t1"/>
    <property type="gene ID" value="Gr19_v10_g12157"/>
</dbReference>
<evidence type="ECO:0000313" key="13">
    <source>
        <dbReference type="Proteomes" id="UP000887572"/>
    </source>
</evidence>
<dbReference type="FunFam" id="1.10.246.20:FF:000006">
    <property type="entry name" value="Mediator of RNA polymerase II transcription subunit 15"/>
    <property type="match status" value="1"/>
</dbReference>
<name>A0A914GX44_GLORO</name>
<keyword evidence="4 9" id="KW-0805">Transcription regulation</keyword>
<evidence type="ECO:0000256" key="6">
    <source>
        <dbReference type="ARBA" id="ARBA00023163"/>
    </source>
</evidence>
<dbReference type="Pfam" id="PF21539">
    <property type="entry name" value="Med15_C"/>
    <property type="match status" value="1"/>
</dbReference>
<evidence type="ECO:0000256" key="10">
    <source>
        <dbReference type="SAM" id="MobiDB-lite"/>
    </source>
</evidence>
<dbReference type="Pfam" id="PF09606">
    <property type="entry name" value="Med15_N"/>
    <property type="match status" value="1"/>
</dbReference>
<evidence type="ECO:0000256" key="1">
    <source>
        <dbReference type="ARBA" id="ARBA00004123"/>
    </source>
</evidence>
<dbReference type="InterPro" id="IPR019087">
    <property type="entry name" value="Med15_N"/>
</dbReference>
<evidence type="ECO:0000256" key="8">
    <source>
        <dbReference type="ARBA" id="ARBA00032016"/>
    </source>
</evidence>
<keyword evidence="6 9" id="KW-0804">Transcription</keyword>
<evidence type="ECO:0000256" key="2">
    <source>
        <dbReference type="ARBA" id="ARBA00009807"/>
    </source>
</evidence>
<dbReference type="AlphaFoldDB" id="A0A914GX44"/>
<feature type="region of interest" description="Disordered" evidence="10">
    <location>
        <begin position="297"/>
        <end position="316"/>
    </location>
</feature>
<keyword evidence="5 9" id="KW-0010">Activator</keyword>
<comment type="function">
    <text evidence="9">Component of the Mediator complex, a coactivator involved in the regulated transcription of nearly all RNA polymerase II-dependent genes. Mediator functions as a bridge to convey information from gene-specific regulatory proteins to the basal RNA polymerase II transcription machinery. Mediator is recruited to promoters by direct interactions with regulatory proteins and serves as a scaffold for the assembly of a functional preinitiation complex with RNA polymerase II and the general transcription factors.</text>
</comment>
<organism evidence="13 14">
    <name type="scientific">Globodera rostochiensis</name>
    <name type="common">Golden nematode worm</name>
    <name type="synonym">Heterodera rostochiensis</name>
    <dbReference type="NCBI Taxonomy" id="31243"/>
    <lineage>
        <taxon>Eukaryota</taxon>
        <taxon>Metazoa</taxon>
        <taxon>Ecdysozoa</taxon>
        <taxon>Nematoda</taxon>
        <taxon>Chromadorea</taxon>
        <taxon>Rhabditida</taxon>
        <taxon>Tylenchina</taxon>
        <taxon>Tylenchomorpha</taxon>
        <taxon>Tylenchoidea</taxon>
        <taxon>Heteroderidae</taxon>
        <taxon>Heteroderinae</taxon>
        <taxon>Globodera</taxon>
    </lineage>
</organism>